<evidence type="ECO:0000313" key="2">
    <source>
        <dbReference type="Proteomes" id="UP000761423"/>
    </source>
</evidence>
<dbReference type="RefSeq" id="WP_166237228.1">
    <property type="nucleotide sequence ID" value="NZ_JAAJBV010000008.1"/>
</dbReference>
<gene>
    <name evidence="1" type="ORF">G4L40_10865</name>
</gene>
<dbReference type="Pfam" id="PF18928">
    <property type="entry name" value="DUF5677"/>
    <property type="match status" value="1"/>
</dbReference>
<comment type="caution">
    <text evidence="1">The sequence shown here is derived from an EMBL/GenBank/DDBJ whole genome shotgun (WGS) entry which is preliminary data.</text>
</comment>
<dbReference type="InterPro" id="IPR043733">
    <property type="entry name" value="DUF5677"/>
</dbReference>
<proteinExistence type="predicted"/>
<accession>A0ABX0IIV1</accession>
<dbReference type="EMBL" id="JAAJBV010000008">
    <property type="protein sequence ID" value="NHM05206.1"/>
    <property type="molecule type" value="Genomic_DNA"/>
</dbReference>
<reference evidence="1 2" key="1">
    <citation type="submission" date="2020-02" db="EMBL/GenBank/DDBJ databases">
        <authorList>
            <person name="Chen W.-M."/>
        </authorList>
    </citation>
    <scope>NUCLEOTIDE SEQUENCE [LARGE SCALE GENOMIC DNA]</scope>
    <source>
        <strain evidence="1 2">TWA-26</strain>
    </source>
</reference>
<dbReference type="Proteomes" id="UP000761423">
    <property type="component" value="Unassembled WGS sequence"/>
</dbReference>
<protein>
    <submittedName>
        <fullName evidence="1">Uncharacterized protein</fullName>
    </submittedName>
</protein>
<sequence length="293" mass="34135">MKLISKILPKYTEKEISEFQSIDSFMDAYVEFLKNSIECLWYLVHLKYCDEEGIPVEISKDDAVIGGNLIRLIKLNTSFLQNVCENKSEICLIINRCIAETAINLKYLLIESEERVKRNYIKYSLITEKELWGIIKENASLRNEDLLNIEKRMQKSIMNSFDDSDFELEDVNKSSNWKSIKSRANIVAGEMFYNVYYGISSHSIHGNWQDILSNNLTKSGENFKLNLDWQKSKPQMMDLAIFLNLDILEVFIEKEIKAGLEKNILIENCKVLSEYGKILYDKSEEYLKNKNGL</sequence>
<keyword evidence="2" id="KW-1185">Reference proteome</keyword>
<evidence type="ECO:0000313" key="1">
    <source>
        <dbReference type="EMBL" id="NHM05206.1"/>
    </source>
</evidence>
<name>A0ABX0IIV1_9FLAO</name>
<organism evidence="1 2">
    <name type="scientific">Flavobacterium celericrescens</name>
    <dbReference type="NCBI Taxonomy" id="2709780"/>
    <lineage>
        <taxon>Bacteria</taxon>
        <taxon>Pseudomonadati</taxon>
        <taxon>Bacteroidota</taxon>
        <taxon>Flavobacteriia</taxon>
        <taxon>Flavobacteriales</taxon>
        <taxon>Flavobacteriaceae</taxon>
        <taxon>Flavobacterium</taxon>
    </lineage>
</organism>